<proteinExistence type="inferred from homology"/>
<reference evidence="4" key="3">
    <citation type="submission" date="2025-09" db="UniProtKB">
        <authorList>
            <consortium name="Ensembl"/>
        </authorList>
    </citation>
    <scope>IDENTIFICATION</scope>
</reference>
<evidence type="ECO:0000313" key="4">
    <source>
        <dbReference type="Ensembl" id="ENSPANP00000022870.2"/>
    </source>
</evidence>
<dbReference type="FunFam" id="1.10.287.370:FF:000007">
    <property type="entry name" value="UXT isoform 1"/>
    <property type="match status" value="1"/>
</dbReference>
<dbReference type="GO" id="GO:0003714">
    <property type="term" value="F:transcription corepressor activity"/>
    <property type="evidence" value="ECO:0007669"/>
    <property type="project" value="InterPro"/>
</dbReference>
<comment type="similarity">
    <text evidence="1">Belongs to the UXT family.</text>
</comment>
<evidence type="ECO:0000313" key="5">
    <source>
        <dbReference type="Proteomes" id="UP000028761"/>
    </source>
</evidence>
<dbReference type="GO" id="GO:0016592">
    <property type="term" value="C:mediator complex"/>
    <property type="evidence" value="ECO:0007669"/>
    <property type="project" value="TreeGrafter"/>
</dbReference>
<reference evidence="4 5" key="1">
    <citation type="submission" date="2012-03" db="EMBL/GenBank/DDBJ databases">
        <title>Whole Genome Assembly of Papio anubis.</title>
        <authorList>
            <person name="Liu Y.L."/>
            <person name="Abraham K.A."/>
            <person name="Akbar H.A."/>
            <person name="Ali S.A."/>
            <person name="Anosike U.A."/>
            <person name="Aqrawi P.A."/>
            <person name="Arias F.A."/>
            <person name="Attaway T.A."/>
            <person name="Awwad R.A."/>
            <person name="Babu C.B."/>
            <person name="Bandaranaike D.B."/>
            <person name="Battles P.B."/>
            <person name="Bell A.B."/>
            <person name="Beltran B.B."/>
            <person name="Berhane-Mersha D.B."/>
            <person name="Bess C.B."/>
            <person name="Bickham C.B."/>
            <person name="Bolden T.B."/>
            <person name="Carter K.C."/>
            <person name="Chau D.C."/>
            <person name="Chavez A.C."/>
            <person name="Clerc-Blankenburg K.C."/>
            <person name="Coyle M.C."/>
            <person name="Dao M.D."/>
            <person name="Davila M.L.D."/>
            <person name="Davy-Carroll L.D."/>
            <person name="Denson S.D."/>
            <person name="Dinh H.D."/>
            <person name="Fernandez S.F."/>
            <person name="Fernando P.F."/>
            <person name="Forbes L.F."/>
            <person name="Francis C.F."/>
            <person name="Francisco L.F."/>
            <person name="Fu Q.F."/>
            <person name="Garcia-Iii R.G."/>
            <person name="Garrett T.G."/>
            <person name="Gross S.G."/>
            <person name="Gubbala S.G."/>
            <person name="Hirani K.H."/>
            <person name="Hogues M.H."/>
            <person name="Hollins B.H."/>
            <person name="Jackson L.J."/>
            <person name="Javaid M.J."/>
            <person name="Jhangiani S.J."/>
            <person name="Johnson A.J."/>
            <person name="Johnson B.J."/>
            <person name="Jones J.J."/>
            <person name="Joshi V.J."/>
            <person name="Kalu J.K."/>
            <person name="Khan N.K."/>
            <person name="Korchina V.K."/>
            <person name="Kovar C.K."/>
            <person name="Lago L.L."/>
            <person name="Lara F.L."/>
            <person name="Le T.-K.L."/>
            <person name="Lee S.L."/>
            <person name="Legall-Iii F.L."/>
            <person name="Lemon S.L."/>
            <person name="Liu J.L."/>
            <person name="Liu Y.-S.L."/>
            <person name="Liyanage D.L."/>
            <person name="Lopez J.L."/>
            <person name="Lorensuhewa L.L."/>
            <person name="Mata R.M."/>
            <person name="Mathew T.M."/>
            <person name="Mercado C.M."/>
            <person name="Mercado I.M."/>
            <person name="Morales K.M."/>
            <person name="Morgan M.M."/>
            <person name="Munidasa M.M."/>
            <person name="Ngo D.N."/>
            <person name="Nguyen L.N."/>
            <person name="Nguyen T.N."/>
            <person name="Nguyen N.N."/>
            <person name="Obregon M.O."/>
            <person name="Okwuonu G.O."/>
            <person name="Ongeri F.O."/>
            <person name="Onwere C.O."/>
            <person name="Osifeso I.O."/>
            <person name="Parra A.P."/>
            <person name="Patil S.P."/>
            <person name="Perez A.P."/>
            <person name="Perez Y.P."/>
            <person name="Pham C.P."/>
            <person name="Pu L.-L.P."/>
            <person name="Puazo M.P."/>
            <person name="Quiroz J.Q."/>
            <person name="Rouhana J.R."/>
            <person name="Ruiz M.R."/>
            <person name="Ruiz S.-J.R."/>
            <person name="Saada N.S."/>
            <person name="Santibanez J.S."/>
            <person name="Scheel M.S."/>
            <person name="Schneider B.S."/>
            <person name="Simmons D.S."/>
            <person name="Sisson I.S."/>
            <person name="Tang L.-Y.T."/>
            <person name="Thornton R.T."/>
            <person name="Tisius J.T."/>
            <person name="Toledanes G.T."/>
            <person name="Trejos Z.T."/>
            <person name="Usmani K.U."/>
            <person name="Varghese R.V."/>
            <person name="Vattathil S.V."/>
            <person name="Vee V.V."/>
            <person name="Walker D.W."/>
            <person name="Weissenberger G.W."/>
            <person name="White C.W."/>
            <person name="Williams A.W."/>
            <person name="Woodworth J.W."/>
            <person name="Wright R.W."/>
            <person name="Zhu Y.Z."/>
            <person name="Han Y.H."/>
            <person name="Newsham I.N."/>
            <person name="Nazareth L.N."/>
            <person name="Worley K.W."/>
            <person name="Muzny D.M."/>
            <person name="Rogers J.R."/>
            <person name="Gibbs R.G."/>
        </authorList>
    </citation>
    <scope>NUCLEOTIDE SEQUENCE [LARGE SCALE GENOMIC DNA]</scope>
</reference>
<dbReference type="Proteomes" id="UP000028761">
    <property type="component" value="Chromosome X"/>
</dbReference>
<dbReference type="InterPro" id="IPR003994">
    <property type="entry name" value="UXT"/>
</dbReference>
<dbReference type="Bgee" id="ENSPANG00000008541">
    <property type="expression patterns" value="Expressed in pancreas and 66 other cell types or tissues"/>
</dbReference>
<dbReference type="ExpressionAtlas" id="A0A2I3LHE5">
    <property type="expression patterns" value="baseline"/>
</dbReference>
<dbReference type="PRINTS" id="PR01502">
    <property type="entry name" value="UXTPROTEIN"/>
</dbReference>
<name>A0A2I3LHE5_PAPAN</name>
<protein>
    <recommendedName>
        <fullName evidence="2">Protein UXT</fullName>
    </recommendedName>
    <alternativeName>
        <fullName evidence="3">Ubiquitously expressed transcript protein</fullName>
    </alternativeName>
</protein>
<dbReference type="InterPro" id="IPR009053">
    <property type="entry name" value="Prefoldin"/>
</dbReference>
<dbReference type="AlphaFoldDB" id="A0A2I3LHE5"/>
<dbReference type="Gene3D" id="1.10.287.370">
    <property type="match status" value="1"/>
</dbReference>
<dbReference type="Pfam" id="PF02996">
    <property type="entry name" value="Prefoldin"/>
    <property type="match status" value="1"/>
</dbReference>
<dbReference type="GeneTree" id="ENSGT00390000018078"/>
<dbReference type="GO" id="GO:0045944">
    <property type="term" value="P:positive regulation of transcription by RNA polymerase II"/>
    <property type="evidence" value="ECO:0007669"/>
    <property type="project" value="TreeGrafter"/>
</dbReference>
<dbReference type="InterPro" id="IPR004127">
    <property type="entry name" value="Prefoldin_subunit_alpha"/>
</dbReference>
<dbReference type="CDD" id="cd23158">
    <property type="entry name" value="Prefoldin_UXT"/>
    <property type="match status" value="1"/>
</dbReference>
<organism evidence="4 5">
    <name type="scientific">Papio anubis</name>
    <name type="common">Olive baboon</name>
    <dbReference type="NCBI Taxonomy" id="9555"/>
    <lineage>
        <taxon>Eukaryota</taxon>
        <taxon>Metazoa</taxon>
        <taxon>Chordata</taxon>
        <taxon>Craniata</taxon>
        <taxon>Vertebrata</taxon>
        <taxon>Euteleostomi</taxon>
        <taxon>Mammalia</taxon>
        <taxon>Eutheria</taxon>
        <taxon>Euarchontoglires</taxon>
        <taxon>Primates</taxon>
        <taxon>Haplorrhini</taxon>
        <taxon>Catarrhini</taxon>
        <taxon>Cercopithecidae</taxon>
        <taxon>Cercopithecinae</taxon>
        <taxon>Papio</taxon>
    </lineage>
</organism>
<dbReference type="SUPFAM" id="SSF46579">
    <property type="entry name" value="Prefoldin"/>
    <property type="match status" value="1"/>
</dbReference>
<evidence type="ECO:0000256" key="3">
    <source>
        <dbReference type="ARBA" id="ARBA00082448"/>
    </source>
</evidence>
<dbReference type="GO" id="GO:0000122">
    <property type="term" value="P:negative regulation of transcription by RNA polymerase II"/>
    <property type="evidence" value="ECO:0007669"/>
    <property type="project" value="InterPro"/>
</dbReference>
<reference evidence="4" key="2">
    <citation type="submission" date="2025-08" db="UniProtKB">
        <authorList>
            <consortium name="Ensembl"/>
        </authorList>
    </citation>
    <scope>IDENTIFICATION</scope>
</reference>
<sequence length="245" mass="27920">MACSHALVIFDLLGFREAPPFSSPLWPVFPSWLFGWPARLPLTSFTRATRKPRFLPTVFIAGGPKEPIMATPPKRRAVEATGEKVLRYETFISDVLQRDLRKVLDHRDKVYEQLAKYLQLRNVIERLQEAKHSELYMQVDLGCNFFVDTVVPDTSRIYVALGYGFFLELTLAEALKFIDRKSSLLTEDGVSLCCPGWNAVTVYSCDHSILRPQTPGLKQSPCFSLPSNWDYRRTAVPGFVFVEII</sequence>
<accession>A0A2I3LHE5</accession>
<dbReference type="Ensembl" id="ENSPANT00000049734.2">
    <property type="protein sequence ID" value="ENSPANP00000022870.2"/>
    <property type="gene ID" value="ENSPANG00000008541.3"/>
</dbReference>
<dbReference type="PANTHER" id="PTHR13345:SF9">
    <property type="entry name" value="PROTEIN UXT"/>
    <property type="match status" value="1"/>
</dbReference>
<gene>
    <name evidence="4" type="primary">UXT</name>
</gene>
<evidence type="ECO:0000256" key="2">
    <source>
        <dbReference type="ARBA" id="ARBA00070776"/>
    </source>
</evidence>
<evidence type="ECO:0000256" key="1">
    <source>
        <dbReference type="ARBA" id="ARBA00007666"/>
    </source>
</evidence>
<dbReference type="PANTHER" id="PTHR13345">
    <property type="entry name" value="MEDIATOR OF RNA POLYMERASE II TRANSCRIPTION SUBUNIT 10"/>
    <property type="match status" value="1"/>
</dbReference>
<keyword evidence="5" id="KW-1185">Reference proteome</keyword>